<dbReference type="AlphaFoldDB" id="A0A8S3U743"/>
<feature type="transmembrane region" description="Helical" evidence="1">
    <location>
        <begin position="20"/>
        <end position="46"/>
    </location>
</feature>
<keyword evidence="1" id="KW-1133">Transmembrane helix</keyword>
<evidence type="ECO:0000313" key="3">
    <source>
        <dbReference type="Proteomes" id="UP000683360"/>
    </source>
</evidence>
<organism evidence="2 3">
    <name type="scientific">Mytilus edulis</name>
    <name type="common">Blue mussel</name>
    <dbReference type="NCBI Taxonomy" id="6550"/>
    <lineage>
        <taxon>Eukaryota</taxon>
        <taxon>Metazoa</taxon>
        <taxon>Spiralia</taxon>
        <taxon>Lophotrochozoa</taxon>
        <taxon>Mollusca</taxon>
        <taxon>Bivalvia</taxon>
        <taxon>Autobranchia</taxon>
        <taxon>Pteriomorphia</taxon>
        <taxon>Mytilida</taxon>
        <taxon>Mytiloidea</taxon>
        <taxon>Mytilidae</taxon>
        <taxon>Mytilinae</taxon>
        <taxon>Mytilus</taxon>
    </lineage>
</organism>
<comment type="caution">
    <text evidence="2">The sequence shown here is derived from an EMBL/GenBank/DDBJ whole genome shotgun (WGS) entry which is preliminary data.</text>
</comment>
<sequence>MNRNVKELRQHYIARTYYDLAVIIPVVILVVGVAFAVLLVIVIYCWMKVHSSSINHEASTGNVFSTDTIPPSYSELSIGLPPSYSQIHCSMLCNTQSSDGISLEEQTANTEQVLARINHTESFTHLNGLEHTANNEQETSIHHTDLSVSLTGSEQTANIEQETSNISASMTGMGQTVNTE</sequence>
<protein>
    <submittedName>
        <fullName evidence="2">Uncharacterized protein</fullName>
    </submittedName>
</protein>
<accession>A0A8S3U743</accession>
<name>A0A8S3U743_MYTED</name>
<dbReference type="Proteomes" id="UP000683360">
    <property type="component" value="Unassembled WGS sequence"/>
</dbReference>
<keyword evidence="1" id="KW-0812">Transmembrane</keyword>
<gene>
    <name evidence="2" type="ORF">MEDL_51712</name>
</gene>
<evidence type="ECO:0000313" key="2">
    <source>
        <dbReference type="EMBL" id="CAG2239360.1"/>
    </source>
</evidence>
<evidence type="ECO:0000256" key="1">
    <source>
        <dbReference type="SAM" id="Phobius"/>
    </source>
</evidence>
<dbReference type="OrthoDB" id="10468547at2759"/>
<keyword evidence="1" id="KW-0472">Membrane</keyword>
<keyword evidence="3" id="KW-1185">Reference proteome</keyword>
<reference evidence="2" key="1">
    <citation type="submission" date="2021-03" db="EMBL/GenBank/DDBJ databases">
        <authorList>
            <person name="Bekaert M."/>
        </authorList>
    </citation>
    <scope>NUCLEOTIDE SEQUENCE</scope>
</reference>
<proteinExistence type="predicted"/>
<dbReference type="EMBL" id="CAJPWZ010002516">
    <property type="protein sequence ID" value="CAG2239360.1"/>
    <property type="molecule type" value="Genomic_DNA"/>
</dbReference>